<proteinExistence type="predicted"/>
<reference evidence="12" key="2">
    <citation type="submission" date="2015-01" db="EMBL/GenBank/DDBJ databases">
        <title>Complete genome sequence of Methylobacterium aquaticum strain 22A.</title>
        <authorList>
            <person name="Tani A."/>
            <person name="Ogura Y."/>
            <person name="Hayashi T."/>
        </authorList>
    </citation>
    <scope>NUCLEOTIDE SEQUENCE [LARGE SCALE GENOMIC DNA]</scope>
    <source>
        <strain evidence="12">MA-22A</strain>
    </source>
</reference>
<dbReference type="KEGG" id="maqu:Maq22A_c17565"/>
<feature type="transmembrane region" description="Helical" evidence="8">
    <location>
        <begin position="626"/>
        <end position="644"/>
    </location>
</feature>
<feature type="transmembrane region" description="Helical" evidence="8">
    <location>
        <begin position="370"/>
        <end position="388"/>
    </location>
</feature>
<dbReference type="PROSITE" id="PS50850">
    <property type="entry name" value="MFS"/>
    <property type="match status" value="1"/>
</dbReference>
<keyword evidence="3" id="KW-1003">Cell membrane</keyword>
<reference evidence="11 12" key="1">
    <citation type="journal article" date="2015" name="Genome Announc.">
        <title>Complete Genome Sequence of Methylobacterium aquaticum Strain 22A, Isolated from Racomitrium japonicum Moss.</title>
        <authorList>
            <person name="Tani A."/>
            <person name="Ogura Y."/>
            <person name="Hayashi T."/>
            <person name="Kimbara K."/>
        </authorList>
    </citation>
    <scope>NUCLEOTIDE SEQUENCE [LARGE SCALE GENOMIC DNA]</scope>
    <source>
        <strain evidence="11 12">MA-22A</strain>
    </source>
</reference>
<name>A0A0C6FHU3_9HYPH</name>
<dbReference type="GO" id="GO:0005886">
    <property type="term" value="C:plasma membrane"/>
    <property type="evidence" value="ECO:0007669"/>
    <property type="project" value="UniProtKB-SubCell"/>
</dbReference>
<dbReference type="SUPFAM" id="SSF103473">
    <property type="entry name" value="MFS general substrate transporter"/>
    <property type="match status" value="1"/>
</dbReference>
<feature type="signal peptide" evidence="9">
    <location>
        <begin position="1"/>
        <end position="20"/>
    </location>
</feature>
<feature type="domain" description="Major facilitator superfamily (MFS) profile" evidence="10">
    <location>
        <begin position="143"/>
        <end position="672"/>
    </location>
</feature>
<keyword evidence="5 8" id="KW-1133">Transmembrane helix</keyword>
<dbReference type="InterPro" id="IPR020846">
    <property type="entry name" value="MFS_dom"/>
</dbReference>
<feature type="transmembrane region" description="Helical" evidence="8">
    <location>
        <begin position="408"/>
        <end position="430"/>
    </location>
</feature>
<evidence type="ECO:0000256" key="4">
    <source>
        <dbReference type="ARBA" id="ARBA00022692"/>
    </source>
</evidence>
<feature type="chain" id="PRO_5002189171" evidence="9">
    <location>
        <begin position="21"/>
        <end position="685"/>
    </location>
</feature>
<evidence type="ECO:0000256" key="5">
    <source>
        <dbReference type="ARBA" id="ARBA00022989"/>
    </source>
</evidence>
<feature type="compositionally biased region" description="Low complexity" evidence="7">
    <location>
        <begin position="121"/>
        <end position="133"/>
    </location>
</feature>
<dbReference type="PATRIC" id="fig|270351.10.peg.3392"/>
<evidence type="ECO:0000256" key="1">
    <source>
        <dbReference type="ARBA" id="ARBA00004651"/>
    </source>
</evidence>
<evidence type="ECO:0000259" key="10">
    <source>
        <dbReference type="PROSITE" id="PS50850"/>
    </source>
</evidence>
<feature type="transmembrane region" description="Helical" evidence="8">
    <location>
        <begin position="239"/>
        <end position="259"/>
    </location>
</feature>
<feature type="compositionally biased region" description="Basic residues" evidence="7">
    <location>
        <begin position="97"/>
        <end position="106"/>
    </location>
</feature>
<feature type="transmembrane region" description="Helical" evidence="8">
    <location>
        <begin position="650"/>
        <end position="668"/>
    </location>
</feature>
<comment type="subcellular location">
    <subcellularLocation>
        <location evidence="1">Cell membrane</location>
        <topology evidence="1">Multi-pass membrane protein</topology>
    </subcellularLocation>
</comment>
<evidence type="ECO:0000256" key="2">
    <source>
        <dbReference type="ARBA" id="ARBA00022448"/>
    </source>
</evidence>
<evidence type="ECO:0000256" key="3">
    <source>
        <dbReference type="ARBA" id="ARBA00022475"/>
    </source>
</evidence>
<evidence type="ECO:0000313" key="11">
    <source>
        <dbReference type="EMBL" id="BAQ46627.1"/>
    </source>
</evidence>
<dbReference type="AlphaFoldDB" id="A0A0C6FHU3"/>
<evidence type="ECO:0000256" key="9">
    <source>
        <dbReference type="SAM" id="SignalP"/>
    </source>
</evidence>
<dbReference type="PANTHER" id="PTHR43045:SF7">
    <property type="entry name" value="MAJOR FACILITATOR SUPERFAMILY TRANSPORTER"/>
    <property type="match status" value="1"/>
</dbReference>
<dbReference type="FunFam" id="1.20.1250.20:FF:000001">
    <property type="entry name" value="Dicarboxylate MFS transporter"/>
    <property type="match status" value="1"/>
</dbReference>
<feature type="transmembrane region" description="Helical" evidence="8">
    <location>
        <begin position="437"/>
        <end position="454"/>
    </location>
</feature>
<keyword evidence="2" id="KW-0813">Transport</keyword>
<protein>
    <submittedName>
        <fullName evidence="11">Major facilitator transporter</fullName>
    </submittedName>
</protein>
<dbReference type="Gene3D" id="1.20.1250.20">
    <property type="entry name" value="MFS general substrate transporter like domains"/>
    <property type="match status" value="2"/>
</dbReference>
<organism evidence="11 12">
    <name type="scientific">Methylobacterium aquaticum</name>
    <dbReference type="NCBI Taxonomy" id="270351"/>
    <lineage>
        <taxon>Bacteria</taxon>
        <taxon>Pseudomonadati</taxon>
        <taxon>Pseudomonadota</taxon>
        <taxon>Alphaproteobacteria</taxon>
        <taxon>Hyphomicrobiales</taxon>
        <taxon>Methylobacteriaceae</taxon>
        <taxon>Methylobacterium</taxon>
    </lineage>
</organism>
<accession>A0A0C6FHU3</accession>
<evidence type="ECO:0000256" key="6">
    <source>
        <dbReference type="ARBA" id="ARBA00023136"/>
    </source>
</evidence>
<gene>
    <name evidence="11" type="primary">proP</name>
    <name evidence="11" type="ORF">Maq22A_c17565</name>
</gene>
<feature type="region of interest" description="Disordered" evidence="7">
    <location>
        <begin position="67"/>
        <end position="133"/>
    </location>
</feature>
<evidence type="ECO:0000313" key="12">
    <source>
        <dbReference type="Proteomes" id="UP000061432"/>
    </source>
</evidence>
<keyword evidence="4 8" id="KW-0812">Transmembrane</keyword>
<dbReference type="GO" id="GO:0022857">
    <property type="term" value="F:transmembrane transporter activity"/>
    <property type="evidence" value="ECO:0007669"/>
    <property type="project" value="InterPro"/>
</dbReference>
<dbReference type="CDD" id="cd17369">
    <property type="entry name" value="MFS_ShiA_like"/>
    <property type="match status" value="1"/>
</dbReference>
<dbReference type="Pfam" id="PF00083">
    <property type="entry name" value="Sugar_tr"/>
    <property type="match status" value="2"/>
</dbReference>
<dbReference type="EMBL" id="AP014704">
    <property type="protein sequence ID" value="BAQ46627.1"/>
    <property type="molecule type" value="Genomic_DNA"/>
</dbReference>
<dbReference type="STRING" id="270351.Maq22A_c17565"/>
<feature type="transmembrane region" description="Helical" evidence="8">
    <location>
        <begin position="214"/>
        <end position="233"/>
    </location>
</feature>
<feature type="transmembrane region" description="Helical" evidence="8">
    <location>
        <begin position="579"/>
        <end position="605"/>
    </location>
</feature>
<dbReference type="InterPro" id="IPR005828">
    <property type="entry name" value="MFS_sugar_transport-like"/>
</dbReference>
<feature type="transmembrane region" description="Helical" evidence="8">
    <location>
        <begin position="315"/>
        <end position="338"/>
    </location>
</feature>
<keyword evidence="9" id="KW-0732">Signal</keyword>
<sequence length="685" mass="73389">MVVRAMSGMLPILAWLPISAKYLAASCAPNAVQNGPPTEVSRPKSHDELSNGLRDKAGLTIRASGADHVRAGGSHPPSGVDGAARDPVHHENATIPTRRRFARARRAVTQETPSQEEHPMASSAALGSAGDAARPMTREEKKVILASSLGTVFEWYDFYLYGSLAGIIGAQFFSSYPPATRDIFALLAFAAGFLVRPFGALVFGRVGDIVGRKYTFLVTILIMGLSTFIVGILPNAAQIGIAAPIILIVLRLAQGLALGGEYGGAATYVAEHAPHGRRGFYTSWIQTTATLGLFLSLVVILAVRSFTGEAAFAEWGWRIPFLVSVLLLGISLWIRLQLSESPAFQRMKDEGKTSKAPLTEAFGQWRNAKIALIALLGLVAGQGVVWYTGQFYALFFLQSILKVDGYTANLLIAWALLLGTGFFVVFGWLSDKIGRKPIILAGCLIAALSFFPVFKQITTLANPALEKAIENVKVTVVADPAQCGSLFNPVGTRVFSAPCDLARDYLAKSSVRYTTEAAPAGQPTVVRINGTEVPFAAGAPAAEFNKAAAGALQAAGYPKAGDAQVVKMANPFDIFRPQVAGVIGLLFVLVLFVTMVYGPIAAALVELFPTRIRYTSMSLPYHIGNGWFGGLLPATAFAMVAQTGDIYYGLWYPIVIALMTFVLGLLLVPETKDRDIFDERDTAAH</sequence>
<dbReference type="PANTHER" id="PTHR43045">
    <property type="entry name" value="SHIKIMATE TRANSPORTER"/>
    <property type="match status" value="1"/>
</dbReference>
<keyword evidence="6 8" id="KW-0472">Membrane</keyword>
<dbReference type="Proteomes" id="UP000061432">
    <property type="component" value="Chromosome"/>
</dbReference>
<evidence type="ECO:0000256" key="8">
    <source>
        <dbReference type="SAM" id="Phobius"/>
    </source>
</evidence>
<feature type="transmembrane region" description="Helical" evidence="8">
    <location>
        <begin position="183"/>
        <end position="202"/>
    </location>
</feature>
<evidence type="ECO:0000256" key="7">
    <source>
        <dbReference type="SAM" id="MobiDB-lite"/>
    </source>
</evidence>
<feature type="transmembrane region" description="Helical" evidence="8">
    <location>
        <begin position="280"/>
        <end position="303"/>
    </location>
</feature>
<dbReference type="InterPro" id="IPR036259">
    <property type="entry name" value="MFS_trans_sf"/>
</dbReference>
<feature type="compositionally biased region" description="Basic and acidic residues" evidence="7">
    <location>
        <begin position="83"/>
        <end position="92"/>
    </location>
</feature>